<dbReference type="PATRIC" id="fig|859350.6.peg.2007"/>
<keyword evidence="2" id="KW-1185">Reference proteome</keyword>
<reference evidence="1 2" key="1">
    <citation type="journal article" date="2012" name="J. Bacteriol.">
        <title>Genome sequence of "Candidatus Nitrosopumilus salaria" BD31, an ammonia-oxidizing archaeon from the San Francisco Bay estuary.</title>
        <authorList>
            <person name="Mosier A.C."/>
            <person name="Allen E.E."/>
            <person name="Kim M."/>
            <person name="Ferriera S."/>
            <person name="Francis C.A."/>
        </authorList>
    </citation>
    <scope>NUCLEOTIDE SEQUENCE [LARGE SCALE GENOMIC DNA]</scope>
    <source>
        <strain evidence="1 2">BD31</strain>
    </source>
</reference>
<dbReference type="AlphaFoldDB" id="I3CZK2"/>
<dbReference type="EMBL" id="AEXL02000168">
    <property type="protein sequence ID" value="EIJ64895.1"/>
    <property type="molecule type" value="Genomic_DNA"/>
</dbReference>
<evidence type="ECO:0000313" key="2">
    <source>
        <dbReference type="Proteomes" id="UP000003423"/>
    </source>
</evidence>
<comment type="caution">
    <text evidence="1">The sequence shown here is derived from an EMBL/GenBank/DDBJ whole genome shotgun (WGS) entry which is preliminary data.</text>
</comment>
<accession>I3CZK2</accession>
<dbReference type="Proteomes" id="UP000003423">
    <property type="component" value="Unassembled WGS sequence"/>
</dbReference>
<organism evidence="1 2">
    <name type="scientific">Candidatus Nitrosopumilus salarius BD31</name>
    <dbReference type="NCBI Taxonomy" id="859350"/>
    <lineage>
        <taxon>Archaea</taxon>
        <taxon>Nitrososphaerota</taxon>
        <taxon>Nitrososphaeria</taxon>
        <taxon>Nitrosopumilales</taxon>
        <taxon>Nitrosopumilaceae</taxon>
        <taxon>Nitrosopumilus</taxon>
    </lineage>
</organism>
<evidence type="ECO:0000313" key="1">
    <source>
        <dbReference type="EMBL" id="EIJ64895.1"/>
    </source>
</evidence>
<protein>
    <submittedName>
        <fullName evidence="1">Uncharacterized protein</fullName>
    </submittedName>
</protein>
<dbReference type="RefSeq" id="WP_008301689.1">
    <property type="nucleotide sequence ID" value="NZ_AEXL02000168.1"/>
</dbReference>
<dbReference type="OrthoDB" id="375762at2157"/>
<name>I3CZK2_9ARCH</name>
<proteinExistence type="predicted"/>
<sequence length="57" mass="6730">MIEEEFLVGRCCKRKSDHLVYFNGNPSRNYAVYLCNNHLNTPPYDKNILKVIKLEDI</sequence>
<gene>
    <name evidence="1" type="ORF">BD31_I0912</name>
</gene>